<dbReference type="AlphaFoldDB" id="A0A478EC72"/>
<dbReference type="PANTHER" id="PTHR37540:SF5">
    <property type="entry name" value="TRANSCRIPTION FACTOR DOMAIN-CONTAINING PROTEIN"/>
    <property type="match status" value="1"/>
</dbReference>
<keyword evidence="3" id="KW-1185">Reference proteome</keyword>
<evidence type="ECO:0000313" key="2">
    <source>
        <dbReference type="EMBL" id="GAM42403.1"/>
    </source>
</evidence>
<proteinExistence type="predicted"/>
<dbReference type="Proteomes" id="UP000053095">
    <property type="component" value="Unassembled WGS sequence"/>
</dbReference>
<gene>
    <name evidence="2" type="ORF">TCE0_044r16346</name>
</gene>
<evidence type="ECO:0000256" key="1">
    <source>
        <dbReference type="SAM" id="MobiDB-lite"/>
    </source>
</evidence>
<organism evidence="2 3">
    <name type="scientific">Talaromyces pinophilus</name>
    <name type="common">Penicillium pinophilum</name>
    <dbReference type="NCBI Taxonomy" id="128442"/>
    <lineage>
        <taxon>Eukaryota</taxon>
        <taxon>Fungi</taxon>
        <taxon>Dikarya</taxon>
        <taxon>Ascomycota</taxon>
        <taxon>Pezizomycotina</taxon>
        <taxon>Eurotiomycetes</taxon>
        <taxon>Eurotiomycetidae</taxon>
        <taxon>Eurotiales</taxon>
        <taxon>Trichocomaceae</taxon>
        <taxon>Talaromyces</taxon>
        <taxon>Talaromyces sect. Talaromyces</taxon>
    </lineage>
</organism>
<evidence type="ECO:0000313" key="3">
    <source>
        <dbReference type="Proteomes" id="UP000053095"/>
    </source>
</evidence>
<name>A0A478EC72_TALPI</name>
<accession>A0A478EC72</accession>
<feature type="region of interest" description="Disordered" evidence="1">
    <location>
        <begin position="76"/>
        <end position="97"/>
    </location>
</feature>
<dbReference type="EMBL" id="DF933840">
    <property type="protein sequence ID" value="GAM42403.1"/>
    <property type="molecule type" value="Genomic_DNA"/>
</dbReference>
<dbReference type="PANTHER" id="PTHR37540">
    <property type="entry name" value="TRANSCRIPTION FACTOR (ACR-2), PUTATIVE-RELATED-RELATED"/>
    <property type="match status" value="1"/>
</dbReference>
<reference evidence="3" key="1">
    <citation type="journal article" date="2015" name="Genome Announc.">
        <title>Draft genome sequence of Talaromyces cellulolyticus strain Y-94, a source of lignocellulosic biomass-degrading enzymes.</title>
        <authorList>
            <person name="Fujii T."/>
            <person name="Koike H."/>
            <person name="Sawayama S."/>
            <person name="Yano S."/>
            <person name="Inoue H."/>
        </authorList>
    </citation>
    <scope>NUCLEOTIDE SEQUENCE [LARGE SCALE GENOMIC DNA]</scope>
    <source>
        <strain evidence="3">Y-94</strain>
    </source>
</reference>
<protein>
    <submittedName>
        <fullName evidence="2">Uncharacterized protein</fullName>
    </submittedName>
</protein>
<sequence length="489" mass="55682">MTDHYAHRSPADFLFVDYQDDKQQNRSISRQKAVFAQKAHQRKKRLAAVERLKTYTNPFRQQLPVAYKSDSFGTSQEVVKSKHGGSTPEPAGPDGKAHLWSPQSHLGQGFLDPFSTTVLPMNKSTNLFFHHYWHFIRPRAYPLGSSRMGAWWWQQGHSEPVVQLTLLVSAANHKLAMDTINNVPAPHLQRCGFDAIAVHTKGLNALIQLYGGLETMDHQTLFQIYHSEMTYAAITNTTPALPLIARWRSEIRQATKFFDSDSDFVLHLDVKPEIAVQLSMLGTSFFRGPWFAGLGDTMKSFLRLFRHLVQYFELANLQPSVVLPTDDSMFLLFGYQLVSIRYTATPAEDFDSHTVSSLLNEPLRLTLFIYLNMRIWNFQDYPIMHHLVKSLRDTLLFPISTASPALAHIKRTAPGVLFWILFIGGMAAQGHSPHSWFLHQLADLVASLQLREWGVARELLGGFLYTDQPGQLRGEMLWELILLTELEGH</sequence>